<accession>A0A147BKI6</accession>
<feature type="compositionally biased region" description="Low complexity" evidence="1">
    <location>
        <begin position="405"/>
        <end position="423"/>
    </location>
</feature>
<dbReference type="EMBL" id="GEGO01004160">
    <property type="protein sequence ID" value="JAR91244.1"/>
    <property type="molecule type" value="Transcribed_RNA"/>
</dbReference>
<reference evidence="2" key="1">
    <citation type="journal article" date="2018" name="PLoS Negl. Trop. Dis.">
        <title>Sialome diversity of ticks revealed by RNAseq of single tick salivary glands.</title>
        <authorList>
            <person name="Perner J."/>
            <person name="Kropackova S."/>
            <person name="Kopacek P."/>
            <person name="Ribeiro J.M."/>
        </authorList>
    </citation>
    <scope>NUCLEOTIDE SEQUENCE</scope>
    <source>
        <strain evidence="2">Siblings of single egg batch collected in Ceske Budejovice</strain>
        <tissue evidence="2">Salivary glands</tissue>
    </source>
</reference>
<organism evidence="2">
    <name type="scientific">Ixodes ricinus</name>
    <name type="common">Common tick</name>
    <name type="synonym">Acarus ricinus</name>
    <dbReference type="NCBI Taxonomy" id="34613"/>
    <lineage>
        <taxon>Eukaryota</taxon>
        <taxon>Metazoa</taxon>
        <taxon>Ecdysozoa</taxon>
        <taxon>Arthropoda</taxon>
        <taxon>Chelicerata</taxon>
        <taxon>Arachnida</taxon>
        <taxon>Acari</taxon>
        <taxon>Parasitiformes</taxon>
        <taxon>Ixodida</taxon>
        <taxon>Ixodoidea</taxon>
        <taxon>Ixodidae</taxon>
        <taxon>Ixodinae</taxon>
        <taxon>Ixodes</taxon>
    </lineage>
</organism>
<feature type="compositionally biased region" description="Polar residues" evidence="1">
    <location>
        <begin position="299"/>
        <end position="330"/>
    </location>
</feature>
<feature type="compositionally biased region" description="Polar residues" evidence="1">
    <location>
        <begin position="380"/>
        <end position="393"/>
    </location>
</feature>
<feature type="region of interest" description="Disordered" evidence="1">
    <location>
        <begin position="296"/>
        <end position="442"/>
    </location>
</feature>
<proteinExistence type="predicted"/>
<sequence length="442" mass="47788">TTSSTPTFPKFLVIHSEDDTPVSEISPFLVAKVLESAVGKNFKAKKMPSGDLLVETQSRQQSTALLALNSVSDHKVTVSPHRTLNTIQGVISEDDLIEASDTEVLEGLSDQGVVAVRRISLRRDGQERKTKHIVLTFESTTLPEAVRAGYLHCRVRPYVPNPRRCFKCQRFGHGSQHCRGKATCAKCAKSDHPTESCTNDPHCANCGDPHPAYSRSCRTWKEEKELLTLKVKENLSYPEARRRFAFLRKGSYSQVVQRGPVPLMVAVATQTSFLDYGKPRQSPTPQLKIQLPGHAISAGRSTDPPSQSANPRALTGQQPVSSQAVSQTQDGPVAAATVPPLRSPSREKGRPSRPHSLERASSKERHSSRAAPAAPKGQERVNSGDTSPSTSSAPLAGAGRGRGMAPHSPSLPKPAAKAPPQEAEAMEEGTEVSTHASEQDDM</sequence>
<evidence type="ECO:0000256" key="1">
    <source>
        <dbReference type="SAM" id="MobiDB-lite"/>
    </source>
</evidence>
<evidence type="ECO:0000313" key="2">
    <source>
        <dbReference type="EMBL" id="JAR91244.1"/>
    </source>
</evidence>
<feature type="compositionally biased region" description="Basic and acidic residues" evidence="1">
    <location>
        <begin position="344"/>
        <end position="367"/>
    </location>
</feature>
<protein>
    <submittedName>
        <fullName evidence="2">Putative i-3 dr</fullName>
    </submittedName>
</protein>
<feature type="non-terminal residue" evidence="2">
    <location>
        <position position="1"/>
    </location>
</feature>
<feature type="non-terminal residue" evidence="2">
    <location>
        <position position="442"/>
    </location>
</feature>
<dbReference type="AlphaFoldDB" id="A0A147BKI6"/>
<name>A0A147BKI6_IXORI</name>